<feature type="domain" description="FHA" evidence="2">
    <location>
        <begin position="65"/>
        <end position="116"/>
    </location>
</feature>
<dbReference type="PANTHER" id="PTHR22593:SF8">
    <property type="entry name" value="FHA DOMAIN-CONTAINING PROTEIN PS1"/>
    <property type="match status" value="1"/>
</dbReference>
<dbReference type="InParanoid" id="A0A2R6RP98"/>
<name>A0A2R6RP98_ACTCC</name>
<dbReference type="Gene3D" id="2.60.200.20">
    <property type="match status" value="1"/>
</dbReference>
<dbReference type="Pfam" id="PF13638">
    <property type="entry name" value="PIN_4"/>
    <property type="match status" value="1"/>
</dbReference>
<dbReference type="EMBL" id="NKQK01000004">
    <property type="protein sequence ID" value="PSS31846.1"/>
    <property type="molecule type" value="Genomic_DNA"/>
</dbReference>
<proteinExistence type="predicted"/>
<protein>
    <submittedName>
        <fullName evidence="3">FHA domain-containing protein</fullName>
    </submittedName>
</protein>
<dbReference type="Gramene" id="PSS31846">
    <property type="protein sequence ID" value="PSS31846"/>
    <property type="gene ID" value="CEY00_Acc05152"/>
</dbReference>
<sequence>MVDKKEAKSDEQEKKIPVFTVIKNNAILKNIFLLDNPPSLPLPEPKPIESLENGDSPVREFQETLLVGRHPHCNITLEHPSVSRFHLRIHSEPSSQILSVTDLSSVHGTWVLGKKIEPGVRVELNEGDTMQLGGSRRVYRLHWVPLSHAYYMETPFVLPSDVSIQVGEEEEEEETHQNEKCLFLEDNQIQSSGHKSEGVGFEFSDENSKSLMNNVIPSAPPLPDYMNSLSFSDEVENKSTSKKDHEHRENSSLWSGQIATRFLISSSCDSVPSETESQEFGMDNQISQPYVATELLSESKNPKTSTGGLEHVHKENSGLWSRQNATGSLTSSLRETVVSESENQQFDKDYQSPLPSVAIEVLSEIKNPNPSTRELEQNLNLLENLNSSFSCVQMEKLCSLEVDHDQKEMPSFFCQSQVEESVNSSLPRGIVISRIEDRQFDYENQTPEPFSGTGLSGIENREIPPVQSEKNSSLTEILNSSLSNEGKDHQIAEVLQIVENHDPLLQPGPLPAESVNSSLPGGNVLSETASQQSNKASQSPPTPSATAGSQKENPQIPLMKSDQKSNLPSIWSRRGKLSSGLLIQTGRSREKIKRADINAELELPHQEDTENNTISKALFRGLDGDEAFTPDKENFDPNTLIMRSIKNMDKGEQIKDSMSCRSSALKSKSTKKTLFPGSDGDEVLTFTPDKENFTPNTLLLRTMKKVRRLEEVKHTKLHRSSSRENAVYHDMPLEIILDGPSVKEKKTPKVLQERKSMRKPSSRNQENSGPEVLARKSRAERVPFQPLLVNSSGKSKSEDSVSSFTMNRSNFVNYVQIIEKNDPIAGGNRRWNIVVDITCLLNKESRKALQLLQGLKGTQLIIPRIVIRELDCMKRRGSLFRRKTEVSYALQWIEECMVNTNWWIHVQSSEEEERPIAPTPPASPQSWFSEGNGAFPSGATSSLPFSAWGSLFEVVSPTAENYILEYVLLMRNKNDGQLVLLTDDVTLKIKVLTEGLICETAQEFRESLVNPFSERFLWMDSSPRGPTWSCADDVVLREQFYSSPSRKLSKSEEHAKGLKLILLHNSRYAQTSVS</sequence>
<evidence type="ECO:0000259" key="2">
    <source>
        <dbReference type="PROSITE" id="PS50006"/>
    </source>
</evidence>
<feature type="region of interest" description="Disordered" evidence="1">
    <location>
        <begin position="441"/>
        <end position="475"/>
    </location>
</feature>
<dbReference type="Gene3D" id="3.40.50.1010">
    <property type="entry name" value="5'-nuclease"/>
    <property type="match status" value="1"/>
</dbReference>
<accession>A0A2R6RP98</accession>
<dbReference type="STRING" id="1590841.A0A2R6RP98"/>
<feature type="region of interest" description="Disordered" evidence="1">
    <location>
        <begin position="233"/>
        <end position="252"/>
    </location>
</feature>
<dbReference type="PROSITE" id="PS50006">
    <property type="entry name" value="FHA_DOMAIN"/>
    <property type="match status" value="1"/>
</dbReference>
<feature type="region of interest" description="Disordered" evidence="1">
    <location>
        <begin position="502"/>
        <end position="571"/>
    </location>
</feature>
<dbReference type="Proteomes" id="UP000241394">
    <property type="component" value="Chromosome LG4"/>
</dbReference>
<feature type="compositionally biased region" description="Polar residues" evidence="1">
    <location>
        <begin position="514"/>
        <end position="553"/>
    </location>
</feature>
<keyword evidence="4" id="KW-1185">Reference proteome</keyword>
<comment type="caution">
    <text evidence="3">The sequence shown here is derived from an EMBL/GenBank/DDBJ whole genome shotgun (WGS) entry which is preliminary data.</text>
</comment>
<dbReference type="SUPFAM" id="SSF49879">
    <property type="entry name" value="SMAD/FHA domain"/>
    <property type="match status" value="1"/>
</dbReference>
<reference evidence="3 4" key="1">
    <citation type="submission" date="2017-07" db="EMBL/GenBank/DDBJ databases">
        <title>An improved, manually edited Actinidia chinensis var. chinensis (kiwifruit) genome highlights the challenges associated with draft genomes and gene prediction in plants.</title>
        <authorList>
            <person name="Pilkington S."/>
            <person name="Crowhurst R."/>
            <person name="Hilario E."/>
            <person name="Nardozza S."/>
            <person name="Fraser L."/>
            <person name="Peng Y."/>
            <person name="Gunaseelan K."/>
            <person name="Simpson R."/>
            <person name="Tahir J."/>
            <person name="Deroles S."/>
            <person name="Templeton K."/>
            <person name="Luo Z."/>
            <person name="Davy M."/>
            <person name="Cheng C."/>
            <person name="Mcneilage M."/>
            <person name="Scaglione D."/>
            <person name="Liu Y."/>
            <person name="Zhang Q."/>
            <person name="Datson P."/>
            <person name="De Silva N."/>
            <person name="Gardiner S."/>
            <person name="Bassett H."/>
            <person name="Chagne D."/>
            <person name="Mccallum J."/>
            <person name="Dzierzon H."/>
            <person name="Deng C."/>
            <person name="Wang Y.-Y."/>
            <person name="Barron N."/>
            <person name="Manako K."/>
            <person name="Bowen J."/>
            <person name="Foster T."/>
            <person name="Erridge Z."/>
            <person name="Tiffin H."/>
            <person name="Waite C."/>
            <person name="Davies K."/>
            <person name="Grierson E."/>
            <person name="Laing W."/>
            <person name="Kirk R."/>
            <person name="Chen X."/>
            <person name="Wood M."/>
            <person name="Montefiori M."/>
            <person name="Brummell D."/>
            <person name="Schwinn K."/>
            <person name="Catanach A."/>
            <person name="Fullerton C."/>
            <person name="Li D."/>
            <person name="Meiyalaghan S."/>
            <person name="Nieuwenhuizen N."/>
            <person name="Read N."/>
            <person name="Prakash R."/>
            <person name="Hunter D."/>
            <person name="Zhang H."/>
            <person name="Mckenzie M."/>
            <person name="Knabel M."/>
            <person name="Harris A."/>
            <person name="Allan A."/>
            <person name="Chen A."/>
            <person name="Janssen B."/>
            <person name="Plunkett B."/>
            <person name="Dwamena C."/>
            <person name="Voogd C."/>
            <person name="Leif D."/>
            <person name="Lafferty D."/>
            <person name="Souleyre E."/>
            <person name="Varkonyi-Gasic E."/>
            <person name="Gambi F."/>
            <person name="Hanley J."/>
            <person name="Yao J.-L."/>
            <person name="Cheung J."/>
            <person name="David K."/>
            <person name="Warren B."/>
            <person name="Marsh K."/>
            <person name="Snowden K."/>
            <person name="Lin-Wang K."/>
            <person name="Brian L."/>
            <person name="Martinez-Sanchez M."/>
            <person name="Wang M."/>
            <person name="Ileperuma N."/>
            <person name="Macnee N."/>
            <person name="Campin R."/>
            <person name="Mcatee P."/>
            <person name="Drummond R."/>
            <person name="Espley R."/>
            <person name="Ireland H."/>
            <person name="Wu R."/>
            <person name="Atkinson R."/>
            <person name="Karunairetnam S."/>
            <person name="Bulley S."/>
            <person name="Chunkath S."/>
            <person name="Hanley Z."/>
            <person name="Storey R."/>
            <person name="Thrimawithana A."/>
            <person name="Thomson S."/>
            <person name="David C."/>
            <person name="Testolin R."/>
        </authorList>
    </citation>
    <scope>NUCLEOTIDE SEQUENCE [LARGE SCALE GENOMIC DNA]</scope>
    <source>
        <strain evidence="4">cv. Red5</strain>
        <tissue evidence="3">Young leaf</tissue>
    </source>
</reference>
<dbReference type="OrthoDB" id="444265at2759"/>
<dbReference type="InterPro" id="IPR002716">
    <property type="entry name" value="PIN_dom"/>
</dbReference>
<reference evidence="4" key="2">
    <citation type="journal article" date="2018" name="BMC Genomics">
        <title>A manually annotated Actinidia chinensis var. chinensis (kiwifruit) genome highlights the challenges associated with draft genomes and gene prediction in plants.</title>
        <authorList>
            <person name="Pilkington S.M."/>
            <person name="Crowhurst R."/>
            <person name="Hilario E."/>
            <person name="Nardozza S."/>
            <person name="Fraser L."/>
            <person name="Peng Y."/>
            <person name="Gunaseelan K."/>
            <person name="Simpson R."/>
            <person name="Tahir J."/>
            <person name="Deroles S.C."/>
            <person name="Templeton K."/>
            <person name="Luo Z."/>
            <person name="Davy M."/>
            <person name="Cheng C."/>
            <person name="McNeilage M."/>
            <person name="Scaglione D."/>
            <person name="Liu Y."/>
            <person name="Zhang Q."/>
            <person name="Datson P."/>
            <person name="De Silva N."/>
            <person name="Gardiner S.E."/>
            <person name="Bassett H."/>
            <person name="Chagne D."/>
            <person name="McCallum J."/>
            <person name="Dzierzon H."/>
            <person name="Deng C."/>
            <person name="Wang Y.Y."/>
            <person name="Barron L."/>
            <person name="Manako K."/>
            <person name="Bowen J."/>
            <person name="Foster T.M."/>
            <person name="Erridge Z.A."/>
            <person name="Tiffin H."/>
            <person name="Waite C.N."/>
            <person name="Davies K.M."/>
            <person name="Grierson E.P."/>
            <person name="Laing W.A."/>
            <person name="Kirk R."/>
            <person name="Chen X."/>
            <person name="Wood M."/>
            <person name="Montefiori M."/>
            <person name="Brummell D.A."/>
            <person name="Schwinn K.E."/>
            <person name="Catanach A."/>
            <person name="Fullerton C."/>
            <person name="Li D."/>
            <person name="Meiyalaghan S."/>
            <person name="Nieuwenhuizen N."/>
            <person name="Read N."/>
            <person name="Prakash R."/>
            <person name="Hunter D."/>
            <person name="Zhang H."/>
            <person name="McKenzie M."/>
            <person name="Knabel M."/>
            <person name="Harris A."/>
            <person name="Allan A.C."/>
            <person name="Gleave A."/>
            <person name="Chen A."/>
            <person name="Janssen B.J."/>
            <person name="Plunkett B."/>
            <person name="Ampomah-Dwamena C."/>
            <person name="Voogd C."/>
            <person name="Leif D."/>
            <person name="Lafferty D."/>
            <person name="Souleyre E.J.F."/>
            <person name="Varkonyi-Gasic E."/>
            <person name="Gambi F."/>
            <person name="Hanley J."/>
            <person name="Yao J.L."/>
            <person name="Cheung J."/>
            <person name="David K.M."/>
            <person name="Warren B."/>
            <person name="Marsh K."/>
            <person name="Snowden K.C."/>
            <person name="Lin-Wang K."/>
            <person name="Brian L."/>
            <person name="Martinez-Sanchez M."/>
            <person name="Wang M."/>
            <person name="Ileperuma N."/>
            <person name="Macnee N."/>
            <person name="Campin R."/>
            <person name="McAtee P."/>
            <person name="Drummond R.S.M."/>
            <person name="Espley R.V."/>
            <person name="Ireland H.S."/>
            <person name="Wu R."/>
            <person name="Atkinson R.G."/>
            <person name="Karunairetnam S."/>
            <person name="Bulley S."/>
            <person name="Chunkath S."/>
            <person name="Hanley Z."/>
            <person name="Storey R."/>
            <person name="Thrimawithana A.H."/>
            <person name="Thomson S."/>
            <person name="David C."/>
            <person name="Testolin R."/>
            <person name="Huang H."/>
            <person name="Hellens R.P."/>
            <person name="Schaffer R.J."/>
        </authorList>
    </citation>
    <scope>NUCLEOTIDE SEQUENCE [LARGE SCALE GENOMIC DNA]</scope>
    <source>
        <strain evidence="4">cv. Red5</strain>
    </source>
</reference>
<dbReference type="SMART" id="SM00240">
    <property type="entry name" value="FHA"/>
    <property type="match status" value="1"/>
</dbReference>
<gene>
    <name evidence="3" type="ORF">CEY00_Acc05152</name>
</gene>
<dbReference type="InterPro" id="IPR000253">
    <property type="entry name" value="FHA_dom"/>
</dbReference>
<dbReference type="OMA" id="VIIMEAN"/>
<feature type="region of interest" description="Disordered" evidence="1">
    <location>
        <begin position="739"/>
        <end position="776"/>
    </location>
</feature>
<evidence type="ECO:0000313" key="4">
    <source>
        <dbReference type="Proteomes" id="UP000241394"/>
    </source>
</evidence>
<feature type="compositionally biased region" description="Basic and acidic residues" evidence="1">
    <location>
        <begin position="741"/>
        <end position="755"/>
    </location>
</feature>
<dbReference type="Pfam" id="PF00498">
    <property type="entry name" value="FHA"/>
    <property type="match status" value="1"/>
</dbReference>
<feature type="compositionally biased region" description="Basic and acidic residues" evidence="1">
    <location>
        <begin position="235"/>
        <end position="250"/>
    </location>
</feature>
<dbReference type="InterPro" id="IPR008984">
    <property type="entry name" value="SMAD_FHA_dom_sf"/>
</dbReference>
<dbReference type="GO" id="GO:0031965">
    <property type="term" value="C:nuclear membrane"/>
    <property type="evidence" value="ECO:0007669"/>
    <property type="project" value="TreeGrafter"/>
</dbReference>
<organism evidence="3 4">
    <name type="scientific">Actinidia chinensis var. chinensis</name>
    <name type="common">Chinese soft-hair kiwi</name>
    <dbReference type="NCBI Taxonomy" id="1590841"/>
    <lineage>
        <taxon>Eukaryota</taxon>
        <taxon>Viridiplantae</taxon>
        <taxon>Streptophyta</taxon>
        <taxon>Embryophyta</taxon>
        <taxon>Tracheophyta</taxon>
        <taxon>Spermatophyta</taxon>
        <taxon>Magnoliopsida</taxon>
        <taxon>eudicotyledons</taxon>
        <taxon>Gunneridae</taxon>
        <taxon>Pentapetalae</taxon>
        <taxon>asterids</taxon>
        <taxon>Ericales</taxon>
        <taxon>Actinidiaceae</taxon>
        <taxon>Actinidia</taxon>
    </lineage>
</organism>
<evidence type="ECO:0000313" key="3">
    <source>
        <dbReference type="EMBL" id="PSS31846.1"/>
    </source>
</evidence>
<dbReference type="PANTHER" id="PTHR22593">
    <property type="entry name" value="TRANSMEMBRANE PROTEIN 18"/>
    <property type="match status" value="1"/>
</dbReference>
<dbReference type="AlphaFoldDB" id="A0A2R6RP98"/>
<dbReference type="FunCoup" id="A0A2R6RP98">
    <property type="interactions" value="476"/>
</dbReference>
<dbReference type="CDD" id="cd22691">
    <property type="entry name" value="FHA_PS1-like"/>
    <property type="match status" value="1"/>
</dbReference>
<evidence type="ECO:0000256" key="1">
    <source>
        <dbReference type="SAM" id="MobiDB-lite"/>
    </source>
</evidence>